<dbReference type="InterPro" id="IPR004027">
    <property type="entry name" value="SEC_C_motif"/>
</dbReference>
<protein>
    <submittedName>
        <fullName evidence="2">Predicted metal-binding protein related to the C-terminal domain of SecA</fullName>
    </submittedName>
</protein>
<dbReference type="PANTHER" id="PTHR33747">
    <property type="entry name" value="UPF0225 PROTEIN SCO1677"/>
    <property type="match status" value="1"/>
</dbReference>
<evidence type="ECO:0000313" key="3">
    <source>
        <dbReference type="Proteomes" id="UP000255000"/>
    </source>
</evidence>
<dbReference type="InterPro" id="IPR011528">
    <property type="entry name" value="NERD"/>
</dbReference>
<dbReference type="EMBL" id="UGSK01000001">
    <property type="protein sequence ID" value="SUB02078.1"/>
    <property type="molecule type" value="Genomic_DNA"/>
</dbReference>
<dbReference type="Pfam" id="PF08378">
    <property type="entry name" value="NERD"/>
    <property type="match status" value="1"/>
</dbReference>
<dbReference type="Gene3D" id="3.10.450.50">
    <property type="match status" value="1"/>
</dbReference>
<proteinExistence type="predicted"/>
<name>A0A378ZYD4_9HYPH</name>
<dbReference type="OrthoDB" id="1551443at2"/>
<evidence type="ECO:0000313" key="2">
    <source>
        <dbReference type="EMBL" id="SUB02078.1"/>
    </source>
</evidence>
<evidence type="ECO:0000259" key="1">
    <source>
        <dbReference type="Pfam" id="PF08378"/>
    </source>
</evidence>
<feature type="domain" description="NERD" evidence="1">
    <location>
        <begin position="311"/>
        <end position="401"/>
    </location>
</feature>
<accession>A0A378ZYD4</accession>
<sequence length="730" mass="82012">MKKDKITPMSSREEGEIFQELQKLCTSPGFIHVIAFFCWRDNFIRFSGDQVTEKDVEHQYSHEKLLRSEISTLIGLMAKGNVDIGIPEPSTLQNYIDQTEALLHEMHMSLQKPWMAAFEVMERNPGEANRVDPFSTAEGLREPIFYGGESAYNFQYVELAAKKYRADNDWLRSRVGFAIEEACIVARKLGDLQMKKLLDLREAMLDLHPHQLTFLPGFTFTVNELTEPTGLSFERIERVLMAFTVDLKKANAFFSSLSAFNEANAAPIIKAADGSYILLQHYSLFEALYEAPFFWMAEDKTYSATASKNRGVFAEQFLADRLTHVFGSKHVFQNVNICKGKIRVSEADVLVVYGDRAIVVQAKSKRLTIEARKGNDLQLKDDFKKAIHDAYDQALLCSEALLDEMFQFVLSSGEVLNFPRRPTKIFPVCAVSDHFPALAAQTRQFLKIRSTENVQPPIVTDVFLVDVLTEILETPLQLLNYLALRAKFDKQLLVSQELTALGYHLKQNLWLDEKYDMVNLGEDFTSSLDIAMCARRLGIPGERTPKGILTRFDGTPIGRLISEFEASAIPELVGLGMLFLQFGSDTAKHINRGIDRLVRSAAEDGRQHDISVPLDGGGSGFTIHVNSLPEEVAQTCLQTHCQIRKYDTKSDVWYGLLLAPGTGEIRGALAIEGRWKADSDMENALAAWPKKPMVPIGTLSRGATRRKIGRNDSCPCGSGKKYKKCCLSRS</sequence>
<gene>
    <name evidence="2" type="ORF">NCTC13350_03028</name>
</gene>
<reference evidence="2 3" key="1">
    <citation type="submission" date="2018-06" db="EMBL/GenBank/DDBJ databases">
        <authorList>
            <consortium name="Pathogen Informatics"/>
            <person name="Doyle S."/>
        </authorList>
    </citation>
    <scope>NUCLEOTIDE SEQUENCE [LARGE SCALE GENOMIC DNA]</scope>
    <source>
        <strain evidence="2 3">NCTC13350</strain>
    </source>
</reference>
<dbReference type="PANTHER" id="PTHR33747:SF1">
    <property type="entry name" value="ADENYLATE CYCLASE-ASSOCIATED CAP C-TERMINAL DOMAIN-CONTAINING PROTEIN"/>
    <property type="match status" value="1"/>
</dbReference>
<organism evidence="2 3">
    <name type="scientific">Pannonibacter phragmitetus</name>
    <dbReference type="NCBI Taxonomy" id="121719"/>
    <lineage>
        <taxon>Bacteria</taxon>
        <taxon>Pseudomonadati</taxon>
        <taxon>Pseudomonadota</taxon>
        <taxon>Alphaproteobacteria</taxon>
        <taxon>Hyphomicrobiales</taxon>
        <taxon>Stappiaceae</taxon>
        <taxon>Pannonibacter</taxon>
    </lineage>
</organism>
<dbReference type="Pfam" id="PF02810">
    <property type="entry name" value="SEC-C"/>
    <property type="match status" value="1"/>
</dbReference>
<dbReference type="AlphaFoldDB" id="A0A378ZYD4"/>
<dbReference type="Proteomes" id="UP000255000">
    <property type="component" value="Unassembled WGS sequence"/>
</dbReference>
<dbReference type="RefSeq" id="WP_026355560.1">
    <property type="nucleotide sequence ID" value="NZ_UGSK01000001.1"/>
</dbReference>
<dbReference type="SUPFAM" id="SSF103642">
    <property type="entry name" value="Sec-C motif"/>
    <property type="match status" value="1"/>
</dbReference>